<name>A0ABV8FDR1_9ACTN</name>
<dbReference type="EMBL" id="JBHSBC010000071">
    <property type="protein sequence ID" value="MFC3986837.1"/>
    <property type="molecule type" value="Genomic_DNA"/>
</dbReference>
<sequence length="134" mass="14550">RIITLATPNHGTGCCWSPTRHPWQACQDMWRDTLFDTESDFLKALNANARITPDTVMTYATGTDDGQVAADSVHLDGAVNLTIEPETEGGNCIDPSVHNSILNREKVATDSMNFLRYGAAGVSQSILARQSSKP</sequence>
<keyword evidence="2" id="KW-1185">Reference proteome</keyword>
<protein>
    <recommendedName>
        <fullName evidence="3">Lipase</fullName>
    </recommendedName>
</protein>
<dbReference type="RefSeq" id="WP_386197181.1">
    <property type="nucleotide sequence ID" value="NZ_JBHSBC010000071.1"/>
</dbReference>
<accession>A0ABV8FDR1</accession>
<reference evidence="2" key="1">
    <citation type="journal article" date="2019" name="Int. J. Syst. Evol. Microbiol.">
        <title>The Global Catalogue of Microorganisms (GCM) 10K type strain sequencing project: providing services to taxonomists for standard genome sequencing and annotation.</title>
        <authorList>
            <consortium name="The Broad Institute Genomics Platform"/>
            <consortium name="The Broad Institute Genome Sequencing Center for Infectious Disease"/>
            <person name="Wu L."/>
            <person name="Ma J."/>
        </authorList>
    </citation>
    <scope>NUCLEOTIDE SEQUENCE [LARGE SCALE GENOMIC DNA]</scope>
    <source>
        <strain evidence="2">TBRC 7912</strain>
    </source>
</reference>
<proteinExistence type="predicted"/>
<dbReference type="InterPro" id="IPR029058">
    <property type="entry name" value="AB_hydrolase_fold"/>
</dbReference>
<organism evidence="1 2">
    <name type="scientific">Streptosporangium jomthongense</name>
    <dbReference type="NCBI Taxonomy" id="1193683"/>
    <lineage>
        <taxon>Bacteria</taxon>
        <taxon>Bacillati</taxon>
        <taxon>Actinomycetota</taxon>
        <taxon>Actinomycetes</taxon>
        <taxon>Streptosporangiales</taxon>
        <taxon>Streptosporangiaceae</taxon>
        <taxon>Streptosporangium</taxon>
    </lineage>
</organism>
<comment type="caution">
    <text evidence="1">The sequence shown here is derived from an EMBL/GenBank/DDBJ whole genome shotgun (WGS) entry which is preliminary data.</text>
</comment>
<dbReference type="Gene3D" id="3.40.50.1820">
    <property type="entry name" value="alpha/beta hydrolase"/>
    <property type="match status" value="1"/>
</dbReference>
<feature type="non-terminal residue" evidence="1">
    <location>
        <position position="1"/>
    </location>
</feature>
<dbReference type="Proteomes" id="UP001595698">
    <property type="component" value="Unassembled WGS sequence"/>
</dbReference>
<gene>
    <name evidence="1" type="ORF">ACFOYY_42375</name>
</gene>
<evidence type="ECO:0000313" key="2">
    <source>
        <dbReference type="Proteomes" id="UP001595698"/>
    </source>
</evidence>
<evidence type="ECO:0008006" key="3">
    <source>
        <dbReference type="Google" id="ProtNLM"/>
    </source>
</evidence>
<evidence type="ECO:0000313" key="1">
    <source>
        <dbReference type="EMBL" id="MFC3986837.1"/>
    </source>
</evidence>